<comment type="caution">
    <text evidence="1">The sequence shown here is derived from an EMBL/GenBank/DDBJ whole genome shotgun (WGS) entry which is preliminary data.</text>
</comment>
<reference evidence="1" key="1">
    <citation type="submission" date="2019-11" db="EMBL/GenBank/DDBJ databases">
        <title>Nori genome reveals adaptations in red seaweeds to the harsh intertidal environment.</title>
        <authorList>
            <person name="Wang D."/>
            <person name="Mao Y."/>
        </authorList>
    </citation>
    <scope>NUCLEOTIDE SEQUENCE</scope>
    <source>
        <tissue evidence="1">Gametophyte</tissue>
    </source>
</reference>
<keyword evidence="2" id="KW-1185">Reference proteome</keyword>
<gene>
    <name evidence="1" type="ORF">I4F81_004092</name>
</gene>
<organism evidence="1 2">
    <name type="scientific">Pyropia yezoensis</name>
    <name type="common">Susabi-nori</name>
    <name type="synonym">Porphyra yezoensis</name>
    <dbReference type="NCBI Taxonomy" id="2788"/>
    <lineage>
        <taxon>Eukaryota</taxon>
        <taxon>Rhodophyta</taxon>
        <taxon>Bangiophyceae</taxon>
        <taxon>Bangiales</taxon>
        <taxon>Bangiaceae</taxon>
        <taxon>Pyropia</taxon>
    </lineage>
</organism>
<evidence type="ECO:0000313" key="2">
    <source>
        <dbReference type="Proteomes" id="UP000798662"/>
    </source>
</evidence>
<dbReference type="EMBL" id="CM020618">
    <property type="protein sequence ID" value="KAK1861508.1"/>
    <property type="molecule type" value="Genomic_DNA"/>
</dbReference>
<proteinExistence type="predicted"/>
<dbReference type="Proteomes" id="UP000798662">
    <property type="component" value="Chromosome 1"/>
</dbReference>
<protein>
    <submittedName>
        <fullName evidence="1">Uncharacterized protein</fullName>
    </submittedName>
</protein>
<accession>A0ACC3BV67</accession>
<name>A0ACC3BV67_PYRYE</name>
<evidence type="ECO:0000313" key="1">
    <source>
        <dbReference type="EMBL" id="KAK1861508.1"/>
    </source>
</evidence>
<sequence length="604" mass="61166">MIPGRKKTEDGATPRWPPSMGGDTVAVPLSAHTGAARQLPPPQSCSDTTPSRRGSEGCPGGALPFGRRPCAPSMAAVPPPDGPADTTTTVPATTGATPPLPPPPPRAERARLTARLATHFATLGPTVHRPSAGILAAPWTTPGGYYNQLWDWDGFFIGVHLAHEGAPEHLVHLVTNFVSAFRSVGFPPAVLTPDGVRGAGGALPPAVGSDPPADPPPAVDETWRTKPFMAQALAAALDGGAPVDAPTAADLYDGVVAITAATHARSRHPPTQLSTWTNAMASGADNNVALVCGDAHSVAEGGGQPPGGGPILAVDASAWAVAEARALARVATRLGRPAAEAAAWAADADAIAAAMRRWLWCAEDGTYYNRRAVAVTPGGGSGGGRGGTGDGDDDDGWVRRVTYSNYTPLTVRVATAAQAAAMITRYIGSPCHLLSPAGLRSLSRVDAAYTNVPIIAPASNWRGPVWPVANWLLSLGLVRYGAAGLAAAVGARLAATLLADLDAHGGMHENYSGEDGSPLAPTPDVSPVGEAGGFVGWNLLGLDLLRLTDAALEEGEGGGGGAGAEPAWHAHFYAGLPPLPPPPPDEEEAAEAGGEGGGGEAGAT</sequence>